<dbReference type="FunFam" id="3.30.230.60:FF:000001">
    <property type="entry name" value="5,6,7,8-tetrahydromethanopterin hydro-lyase"/>
    <property type="match status" value="1"/>
</dbReference>
<dbReference type="GO" id="GO:0016051">
    <property type="term" value="P:carbohydrate biosynthetic process"/>
    <property type="evidence" value="ECO:0007669"/>
    <property type="project" value="InterPro"/>
</dbReference>
<dbReference type="InterPro" id="IPR014826">
    <property type="entry name" value="HCHO-activating_enzyme"/>
</dbReference>
<reference evidence="7" key="2">
    <citation type="journal article" date="2005" name="J. Bacteriol.">
        <title>MtdC, a novel class of methylene tetrahydromethanopterin dehydrogenases.</title>
        <authorList>
            <person name="Vorholt J.A."/>
            <person name="Kalyuzhnaya M.G."/>
            <person name="Hagemeier C.H."/>
            <person name="Lidstrom M.E."/>
            <person name="Chistoserdova L."/>
        </authorList>
    </citation>
    <scope>NUCLEOTIDE SEQUENCE</scope>
</reference>
<dbReference type="NCBIfam" id="TIGR03126">
    <property type="entry name" value="one_C_fae"/>
    <property type="match status" value="1"/>
</dbReference>
<evidence type="ECO:0000256" key="5">
    <source>
        <dbReference type="ARBA" id="ARBA00072885"/>
    </source>
</evidence>
<evidence type="ECO:0000256" key="2">
    <source>
        <dbReference type="ARBA" id="ARBA00052457"/>
    </source>
</evidence>
<evidence type="ECO:0000256" key="1">
    <source>
        <dbReference type="ARBA" id="ARBA00023239"/>
    </source>
</evidence>
<dbReference type="EMBL" id="DQ084248">
    <property type="protein sequence ID" value="AAY89252.1"/>
    <property type="molecule type" value="Genomic_DNA"/>
</dbReference>
<reference evidence="7" key="1">
    <citation type="journal article" date="2005" name="Appl. Environ. Microbiol.">
        <title>Highly divergent genes for methanopterin-linked C1 transfer reactions in Lake Washington, assessed via metagenomic analysis and mRNA detection.</title>
        <authorList>
            <person name="Kalyuzhnaya M.G."/>
            <person name="Bowerman S."/>
            <person name="Nercessian O."/>
            <person name="Lidstrom M.E."/>
            <person name="Chistoserdova L."/>
        </authorList>
    </citation>
    <scope>NUCLEOTIDE SEQUENCE</scope>
</reference>
<dbReference type="Pfam" id="PF08714">
    <property type="entry name" value="Fae"/>
    <property type="match status" value="1"/>
</dbReference>
<gene>
    <name evidence="7" type="primary">fae</name>
</gene>
<comment type="catalytic activity">
    <reaction evidence="2">
        <text>5,6,7,8-tetrahydromethanopterin + formaldehyde = 5,10-methylenetetrahydromethanopterin + H2O</text>
        <dbReference type="Rhea" id="RHEA:24678"/>
        <dbReference type="ChEBI" id="CHEBI:15377"/>
        <dbReference type="ChEBI" id="CHEBI:16842"/>
        <dbReference type="ChEBI" id="CHEBI:57818"/>
        <dbReference type="ChEBI" id="CHEBI:58103"/>
        <dbReference type="EC" id="4.2.1.147"/>
    </reaction>
</comment>
<organism evidence="7">
    <name type="scientific">uncultured bacterium BAC-L1N9</name>
    <dbReference type="NCBI Taxonomy" id="333371"/>
    <lineage>
        <taxon>Bacteria</taxon>
        <taxon>environmental samples</taxon>
    </lineage>
</organism>
<accession>Q4JIR0</accession>
<dbReference type="GO" id="GO:0016840">
    <property type="term" value="F:carbon-nitrogen lyase activity"/>
    <property type="evidence" value="ECO:0007669"/>
    <property type="project" value="InterPro"/>
</dbReference>
<sequence>MAADFFLGESLVGDGNEIAHIDLVIGSKSGHAGAAFCNALTNNKDGFTTLLAVVAPNLPAKPDTIMFNKVTIKGAKQAVQMFGPAQAAVARAVVDSVASGIIPKDKANDWCVMVGVFIHWQAADDKKIYQFNYQATKEAIERALKGLPTVDSVLTRSKTERHPFSGVEGV</sequence>
<comment type="similarity">
    <text evidence="3">Belongs to the formaldehyde-activating enzyme family.</text>
</comment>
<dbReference type="SUPFAM" id="SSF54211">
    <property type="entry name" value="Ribosomal protein S5 domain 2-like"/>
    <property type="match status" value="1"/>
</dbReference>
<dbReference type="AlphaFoldDB" id="Q4JIR0"/>
<dbReference type="Gene3D" id="3.30.230.60">
    <property type="entry name" value="Formaldehyde-activating enzyme"/>
    <property type="match status" value="1"/>
</dbReference>
<feature type="domain" description="Formaldehyde-activating enzyme" evidence="6">
    <location>
        <begin position="8"/>
        <end position="164"/>
    </location>
</feature>
<dbReference type="EC" id="4.2.1.147" evidence="4"/>
<protein>
    <recommendedName>
        <fullName evidence="5">5,6,7,8-tetrahydromethanopterin hydro-lyase</fullName>
        <ecNumber evidence="4">4.2.1.147</ecNumber>
    </recommendedName>
</protein>
<proteinExistence type="inferred from homology"/>
<evidence type="ECO:0000256" key="3">
    <source>
        <dbReference type="ARBA" id="ARBA00061519"/>
    </source>
</evidence>
<evidence type="ECO:0000313" key="7">
    <source>
        <dbReference type="EMBL" id="AAY89252.1"/>
    </source>
</evidence>
<evidence type="ECO:0000256" key="4">
    <source>
        <dbReference type="ARBA" id="ARBA00067042"/>
    </source>
</evidence>
<evidence type="ECO:0000259" key="6">
    <source>
        <dbReference type="Pfam" id="PF08714"/>
    </source>
</evidence>
<dbReference type="InterPro" id="IPR020568">
    <property type="entry name" value="Ribosomal_Su5_D2-typ_SF"/>
</dbReference>
<name>Q4JIR0_9BACT</name>
<dbReference type="InterPro" id="IPR037075">
    <property type="entry name" value="HCHO-activating_enzyme_sf"/>
</dbReference>
<keyword evidence="1" id="KW-0456">Lyase</keyword>